<name>A0AB39UT24_9GAMM</name>
<dbReference type="PANTHER" id="PTHR19308:SF14">
    <property type="entry name" value="START DOMAIN-CONTAINING PROTEIN"/>
    <property type="match status" value="1"/>
</dbReference>
<dbReference type="Gene3D" id="3.30.530.20">
    <property type="match status" value="1"/>
</dbReference>
<dbReference type="SUPFAM" id="SSF55961">
    <property type="entry name" value="Bet v1-like"/>
    <property type="match status" value="1"/>
</dbReference>
<organism evidence="2">
    <name type="scientific">Thermohahella caldifontis</name>
    <dbReference type="NCBI Taxonomy" id="3142973"/>
    <lineage>
        <taxon>Bacteria</taxon>
        <taxon>Pseudomonadati</taxon>
        <taxon>Pseudomonadota</taxon>
        <taxon>Gammaproteobacteria</taxon>
        <taxon>Oceanospirillales</taxon>
        <taxon>Hahellaceae</taxon>
        <taxon>Thermohahella</taxon>
    </lineage>
</organism>
<dbReference type="GO" id="GO:0005737">
    <property type="term" value="C:cytoplasm"/>
    <property type="evidence" value="ECO:0007669"/>
    <property type="project" value="UniProtKB-ARBA"/>
</dbReference>
<dbReference type="PROSITE" id="PS50848">
    <property type="entry name" value="START"/>
    <property type="match status" value="1"/>
</dbReference>
<dbReference type="RefSeq" id="WP_369600126.1">
    <property type="nucleotide sequence ID" value="NZ_CP154858.1"/>
</dbReference>
<feature type="domain" description="START" evidence="1">
    <location>
        <begin position="24"/>
        <end position="195"/>
    </location>
</feature>
<dbReference type="PANTHER" id="PTHR19308">
    <property type="entry name" value="PHOSPHATIDYLCHOLINE TRANSFER PROTEIN"/>
    <property type="match status" value="1"/>
</dbReference>
<accession>A0AB39UT24</accession>
<evidence type="ECO:0000313" key="2">
    <source>
        <dbReference type="EMBL" id="XDT71087.1"/>
    </source>
</evidence>
<dbReference type="InterPro" id="IPR028347">
    <property type="entry name" value="START_dom_prot"/>
</dbReference>
<dbReference type="Pfam" id="PF01852">
    <property type="entry name" value="START"/>
    <property type="match status" value="1"/>
</dbReference>
<dbReference type="KEGG" id="tcd:AAIA72_09725"/>
<dbReference type="PIRSF" id="PIRSF039033">
    <property type="entry name" value="START_dom"/>
    <property type="match status" value="1"/>
</dbReference>
<reference evidence="2" key="1">
    <citation type="submission" date="2024-05" db="EMBL/GenBank/DDBJ databases">
        <title>Genome sequencing of novel strain.</title>
        <authorList>
            <person name="Ganbat D."/>
            <person name="Ganbat S."/>
            <person name="Lee S.-J."/>
        </authorList>
    </citation>
    <scope>NUCLEOTIDE SEQUENCE</scope>
    <source>
        <strain evidence="2">SMD15-11</strain>
    </source>
</reference>
<proteinExistence type="predicted"/>
<dbReference type="InterPro" id="IPR002913">
    <property type="entry name" value="START_lipid-bd_dom"/>
</dbReference>
<dbReference type="EMBL" id="CP154858">
    <property type="protein sequence ID" value="XDT71087.1"/>
    <property type="molecule type" value="Genomic_DNA"/>
</dbReference>
<sequence length="228" mass="25913">MHKAGWMLWSWLICTQLWAAGADWKLIHDEPDLRVWIRPEPGSTVAAFRGETWVPASLDAVLALTADPKACPRWIYQCRHAEVLERHGFHRRLTYQVNDMPWPAQDRDIVLEVTIRELSPGGAVRVDMISRPDALPDRGLVRVQRSRGHYTLTPERGGVRVVWEQHTDPGGALPGWLVNQLLENLPEQTLRGLARLAIQPPYSRAHLARDAQGRIAGWLGSNWLALKR</sequence>
<dbReference type="AlphaFoldDB" id="A0AB39UT24"/>
<dbReference type="InterPro" id="IPR051213">
    <property type="entry name" value="START_lipid_transfer"/>
</dbReference>
<dbReference type="InterPro" id="IPR023393">
    <property type="entry name" value="START-like_dom_sf"/>
</dbReference>
<gene>
    <name evidence="2" type="ORF">AAIA72_09725</name>
</gene>
<dbReference type="GO" id="GO:0008289">
    <property type="term" value="F:lipid binding"/>
    <property type="evidence" value="ECO:0007669"/>
    <property type="project" value="InterPro"/>
</dbReference>
<protein>
    <submittedName>
        <fullName evidence="2">START domain-containing protein</fullName>
    </submittedName>
</protein>
<evidence type="ECO:0000259" key="1">
    <source>
        <dbReference type="PROSITE" id="PS50848"/>
    </source>
</evidence>